<dbReference type="Pfam" id="PF13500">
    <property type="entry name" value="AAA_26"/>
    <property type="match status" value="1"/>
</dbReference>
<accession>A0A1B7VMC2</accession>
<dbReference type="AlphaFoldDB" id="A0A1B7VMC2"/>
<dbReference type="STRING" id="1803587.GCA_001593825_02713"/>
<organism evidence="2 3">
    <name type="scientific">Aphanizomenon flos-aquae LD13</name>
    <dbReference type="NCBI Taxonomy" id="1710894"/>
    <lineage>
        <taxon>Bacteria</taxon>
        <taxon>Bacillati</taxon>
        <taxon>Cyanobacteriota</taxon>
        <taxon>Cyanophyceae</taxon>
        <taxon>Nostocales</taxon>
        <taxon>Aphanizomenonaceae</taxon>
        <taxon>Aphanizomenon</taxon>
    </lineage>
</organism>
<dbReference type="PATRIC" id="fig|1710894.3.peg.1927"/>
<feature type="domain" description="DRTGG" evidence="1">
    <location>
        <begin position="217"/>
        <end position="322"/>
    </location>
</feature>
<dbReference type="PANTHER" id="PTHR43356">
    <property type="entry name" value="PHOSPHATE ACETYLTRANSFERASE"/>
    <property type="match status" value="1"/>
</dbReference>
<dbReference type="Proteomes" id="UP000092382">
    <property type="component" value="Unassembled WGS sequence"/>
</dbReference>
<gene>
    <name evidence="2" type="ORF">AN481_16650</name>
</gene>
<dbReference type="InterPro" id="IPR050500">
    <property type="entry name" value="Phos_Acetyltrans/Butyryltrans"/>
</dbReference>
<dbReference type="Pfam" id="PF07085">
    <property type="entry name" value="DRTGG"/>
    <property type="match status" value="1"/>
</dbReference>
<sequence>MPTPAKYLLVGSVEAYSGKSATVLGLSHQLKQKGLDIAYGKPLGNFIKIPAGTVIEEDVQFITHNLNLPDSRIAPTLLSLDETTVQKRLQGEDTTNYQQLLVQKYSQIPKNNLVLLEGPANLSEGNLFGLSLPELAAQLDASVLLVSRYQSLTSVESLLFAKQQLGTRLIGVIINEVPQEKLELVNTLLRPFLEKQDIPILATLPKSDILRSVSVGELVKQLNAEVLCRSDRLDLLVESLAIGAMNVNSAVKYFRKRQNMAVVTGGDRVEIQQAALETSTQCLILTGQLPPPAFILNRAEELEIPILSVDLDTLTTVEIIDRTFGQVRVHEPIKIECVRQLMSEHFDIDRLLSQMGFNPGVLVS</sequence>
<dbReference type="PANTHER" id="PTHR43356:SF2">
    <property type="entry name" value="PHOSPHATE ACETYLTRANSFERASE"/>
    <property type="match status" value="1"/>
</dbReference>
<comment type="caution">
    <text evidence="2">The sequence shown here is derived from an EMBL/GenBank/DDBJ whole genome shotgun (WGS) entry which is preliminary data.</text>
</comment>
<dbReference type="SUPFAM" id="SSF75138">
    <property type="entry name" value="HprK N-terminal domain-like"/>
    <property type="match status" value="1"/>
</dbReference>
<reference evidence="2 3" key="1">
    <citation type="submission" date="2015-09" db="EMBL/GenBank/DDBJ databases">
        <title>Whole genome shotgun sequence assembly of Aphanizomenon flos-aquae UKL13.</title>
        <authorList>
            <person name="Driscoll C."/>
        </authorList>
    </citation>
    <scope>NUCLEOTIDE SEQUENCE [LARGE SCALE GENOMIC DNA]</scope>
    <source>
        <strain evidence="2">MDT13</strain>
    </source>
</reference>
<dbReference type="InterPro" id="IPR010766">
    <property type="entry name" value="DRTGG"/>
</dbReference>
<dbReference type="SUPFAM" id="SSF52540">
    <property type="entry name" value="P-loop containing nucleoside triphosphate hydrolases"/>
    <property type="match status" value="1"/>
</dbReference>
<dbReference type="Gene3D" id="3.40.1390.20">
    <property type="entry name" value="HprK N-terminal domain-like"/>
    <property type="match status" value="1"/>
</dbReference>
<name>A0A1B7VMC2_APHFL</name>
<evidence type="ECO:0000313" key="3">
    <source>
        <dbReference type="Proteomes" id="UP000092382"/>
    </source>
</evidence>
<evidence type="ECO:0000259" key="1">
    <source>
        <dbReference type="Pfam" id="PF07085"/>
    </source>
</evidence>
<evidence type="ECO:0000313" key="2">
    <source>
        <dbReference type="EMBL" id="OBQ21055.1"/>
    </source>
</evidence>
<proteinExistence type="predicted"/>
<protein>
    <recommendedName>
        <fullName evidence="1">DRTGG domain-containing protein</fullName>
    </recommendedName>
</protein>
<dbReference type="InterPro" id="IPR027417">
    <property type="entry name" value="P-loop_NTPase"/>
</dbReference>
<dbReference type="Gene3D" id="3.40.50.300">
    <property type="entry name" value="P-loop containing nucleotide triphosphate hydrolases"/>
    <property type="match status" value="1"/>
</dbReference>
<dbReference type="InterPro" id="IPR028979">
    <property type="entry name" value="Ser_kin/Pase_Hpr-like_N_sf"/>
</dbReference>
<dbReference type="EMBL" id="LJOY01000071">
    <property type="protein sequence ID" value="OBQ21055.1"/>
    <property type="molecule type" value="Genomic_DNA"/>
</dbReference>